<protein>
    <submittedName>
        <fullName evidence="1">Uncharacterized protein</fullName>
    </submittedName>
</protein>
<comment type="caution">
    <text evidence="1">The sequence shown here is derived from an EMBL/GenBank/DDBJ whole genome shotgun (WGS) entry which is preliminary data.</text>
</comment>
<dbReference type="EMBL" id="JASBWT010000015">
    <property type="protein sequence ID" value="KAJ9098218.1"/>
    <property type="molecule type" value="Genomic_DNA"/>
</dbReference>
<dbReference type="Proteomes" id="UP001227268">
    <property type="component" value="Unassembled WGS sequence"/>
</dbReference>
<keyword evidence="2" id="KW-1185">Reference proteome</keyword>
<organism evidence="1 2">
    <name type="scientific">Naganishia friedmannii</name>
    <dbReference type="NCBI Taxonomy" id="89922"/>
    <lineage>
        <taxon>Eukaryota</taxon>
        <taxon>Fungi</taxon>
        <taxon>Dikarya</taxon>
        <taxon>Basidiomycota</taxon>
        <taxon>Agaricomycotina</taxon>
        <taxon>Tremellomycetes</taxon>
        <taxon>Filobasidiales</taxon>
        <taxon>Filobasidiaceae</taxon>
        <taxon>Naganishia</taxon>
    </lineage>
</organism>
<evidence type="ECO:0000313" key="1">
    <source>
        <dbReference type="EMBL" id="KAJ9098218.1"/>
    </source>
</evidence>
<accession>A0ACC2VGE8</accession>
<proteinExistence type="predicted"/>
<sequence length="63" mass="7017">MTHLVKVDVKDRTQYRPPVLLLSRMQSALLSATVTASSDVETVMHLHPVFTSPLITPKRQSTS</sequence>
<evidence type="ECO:0000313" key="2">
    <source>
        <dbReference type="Proteomes" id="UP001227268"/>
    </source>
</evidence>
<name>A0ACC2VGE8_9TREE</name>
<reference evidence="1" key="1">
    <citation type="submission" date="2023-04" db="EMBL/GenBank/DDBJ databases">
        <title>Draft Genome sequencing of Naganishia species isolated from polar environments using Oxford Nanopore Technology.</title>
        <authorList>
            <person name="Leo P."/>
            <person name="Venkateswaran K."/>
        </authorList>
    </citation>
    <scope>NUCLEOTIDE SEQUENCE</scope>
    <source>
        <strain evidence="1">MNA-CCFEE 5423</strain>
    </source>
</reference>
<gene>
    <name evidence="1" type="ORF">QFC21_004547</name>
</gene>